<keyword evidence="2" id="KW-0812">Transmembrane</keyword>
<organism evidence="3 4">
    <name type="scientific">Tetraparma gracilis</name>
    <dbReference type="NCBI Taxonomy" id="2962635"/>
    <lineage>
        <taxon>Eukaryota</taxon>
        <taxon>Sar</taxon>
        <taxon>Stramenopiles</taxon>
        <taxon>Ochrophyta</taxon>
        <taxon>Bolidophyceae</taxon>
        <taxon>Parmales</taxon>
        <taxon>Triparmaceae</taxon>
        <taxon>Tetraparma</taxon>
    </lineage>
</organism>
<keyword evidence="2" id="KW-0472">Membrane</keyword>
<protein>
    <submittedName>
        <fullName evidence="3">Uncharacterized protein</fullName>
    </submittedName>
</protein>
<evidence type="ECO:0000313" key="4">
    <source>
        <dbReference type="Proteomes" id="UP001165060"/>
    </source>
</evidence>
<gene>
    <name evidence="3" type="ORF">TeGR_g14000</name>
</gene>
<evidence type="ECO:0000256" key="2">
    <source>
        <dbReference type="SAM" id="Phobius"/>
    </source>
</evidence>
<reference evidence="3 4" key="1">
    <citation type="journal article" date="2023" name="Commun. Biol.">
        <title>Genome analysis of Parmales, the sister group of diatoms, reveals the evolutionary specialization of diatoms from phago-mixotrophs to photoautotrophs.</title>
        <authorList>
            <person name="Ban H."/>
            <person name="Sato S."/>
            <person name="Yoshikawa S."/>
            <person name="Yamada K."/>
            <person name="Nakamura Y."/>
            <person name="Ichinomiya M."/>
            <person name="Sato N."/>
            <person name="Blanc-Mathieu R."/>
            <person name="Endo H."/>
            <person name="Kuwata A."/>
            <person name="Ogata H."/>
        </authorList>
    </citation>
    <scope>NUCLEOTIDE SEQUENCE [LARGE SCALE GENOMIC DNA]</scope>
</reference>
<name>A0ABQ6N7G5_9STRA</name>
<keyword evidence="4" id="KW-1185">Reference proteome</keyword>
<feature type="compositionally biased region" description="Basic and acidic residues" evidence="1">
    <location>
        <begin position="54"/>
        <end position="63"/>
    </location>
</feature>
<dbReference type="SUPFAM" id="SSF81321">
    <property type="entry name" value="Family A G protein-coupled receptor-like"/>
    <property type="match status" value="1"/>
</dbReference>
<keyword evidence="2" id="KW-1133">Transmembrane helix</keyword>
<feature type="region of interest" description="Disordered" evidence="1">
    <location>
        <begin position="42"/>
        <end position="64"/>
    </location>
</feature>
<dbReference type="EMBL" id="BRYB01001045">
    <property type="protein sequence ID" value="GMI42038.1"/>
    <property type="molecule type" value="Genomic_DNA"/>
</dbReference>
<accession>A0ABQ6N7G5</accession>
<proteinExistence type="predicted"/>
<evidence type="ECO:0000313" key="3">
    <source>
        <dbReference type="EMBL" id="GMI42038.1"/>
    </source>
</evidence>
<feature type="transmembrane region" description="Helical" evidence="2">
    <location>
        <begin position="70"/>
        <end position="94"/>
    </location>
</feature>
<sequence length="131" mass="14541">MPPQASPSLGPNPLRSLLSRSASDAVLRTFCLILLVSNLPAVSGAAKRRKKRRSSTDDNRRDAATQTGRFLTVMKLVFVFMFAPVLIMFTWSVYKDPATPQIGRALWNAGKKKTMGYLGKGEDIDLENKRN</sequence>
<comment type="caution">
    <text evidence="3">The sequence shown here is derived from an EMBL/GenBank/DDBJ whole genome shotgun (WGS) entry which is preliminary data.</text>
</comment>
<evidence type="ECO:0000256" key="1">
    <source>
        <dbReference type="SAM" id="MobiDB-lite"/>
    </source>
</evidence>
<dbReference type="Proteomes" id="UP001165060">
    <property type="component" value="Unassembled WGS sequence"/>
</dbReference>
<feature type="transmembrane region" description="Helical" evidence="2">
    <location>
        <begin position="25"/>
        <end position="46"/>
    </location>
</feature>